<dbReference type="Pfam" id="PF10263">
    <property type="entry name" value="SprT-like"/>
    <property type="match status" value="1"/>
</dbReference>
<dbReference type="EMBL" id="MOBQ01000033">
    <property type="protein sequence ID" value="RON41391.1"/>
    <property type="molecule type" value="Genomic_DNA"/>
</dbReference>
<dbReference type="InterPro" id="IPR006640">
    <property type="entry name" value="SprT-like_domain"/>
</dbReference>
<dbReference type="AlphaFoldDB" id="A0A423JUK3"/>
<dbReference type="RefSeq" id="WP_123514131.1">
    <property type="nucleotide sequence ID" value="NZ_MOBQ01000033.1"/>
</dbReference>
<evidence type="ECO:0000259" key="1">
    <source>
        <dbReference type="Pfam" id="PF10263"/>
    </source>
</evidence>
<accession>A0A423JUK3</accession>
<dbReference type="GO" id="GO:0006950">
    <property type="term" value="P:response to stress"/>
    <property type="evidence" value="ECO:0007669"/>
    <property type="project" value="UniProtKB-ARBA"/>
</dbReference>
<dbReference type="Proteomes" id="UP000285349">
    <property type="component" value="Unassembled WGS sequence"/>
</dbReference>
<organism evidence="2 3">
    <name type="scientific">Pseudomonas frederiksbergensis</name>
    <dbReference type="NCBI Taxonomy" id="104087"/>
    <lineage>
        <taxon>Bacteria</taxon>
        <taxon>Pseudomonadati</taxon>
        <taxon>Pseudomonadota</taxon>
        <taxon>Gammaproteobacteria</taxon>
        <taxon>Pseudomonadales</taxon>
        <taxon>Pseudomonadaceae</taxon>
        <taxon>Pseudomonas</taxon>
    </lineage>
</organism>
<evidence type="ECO:0000313" key="3">
    <source>
        <dbReference type="Proteomes" id="UP000285349"/>
    </source>
</evidence>
<feature type="domain" description="SprT-like" evidence="1">
    <location>
        <begin position="12"/>
        <end position="114"/>
    </location>
</feature>
<evidence type="ECO:0000313" key="2">
    <source>
        <dbReference type="EMBL" id="RON41391.1"/>
    </source>
</evidence>
<sequence length="247" mass="27653">MLPTKDAYGELDQAYHHFNVELFGGQLPSCLLTLQREKKTYGYFSAGRFINQTDKSFTDEIALNPAYFGVVPLKEVMQTVVHEMVHLWQHHFGKPGRRRYHNREWGEKMKAVGLMPSDTGKPGGKQTGERMADYAIEGGVFDQAFEKLVNSDFRITWYDYFPSRHVTAQALQAALEGAVEGVDPENVTAPTEGPASTSKPTRVKYTCAPCKINLWGKPSLKLICGECSGHFAEEQTEKSRQGVGSEE</sequence>
<comment type="caution">
    <text evidence="2">The sequence shown here is derived from an EMBL/GenBank/DDBJ whole genome shotgun (WGS) entry which is preliminary data.</text>
</comment>
<name>A0A423JUK3_9PSED</name>
<dbReference type="OrthoDB" id="5298817at2"/>
<gene>
    <name evidence="2" type="ORF">BK666_24610</name>
</gene>
<protein>
    <submittedName>
        <fullName evidence="2">SprT domain-containing protein</fullName>
    </submittedName>
</protein>
<proteinExistence type="predicted"/>
<reference evidence="2 3" key="1">
    <citation type="submission" date="2016-10" db="EMBL/GenBank/DDBJ databases">
        <title>Comparative genome analysis of multiple Pseudomonas spp. focuses on biocontrol and plant growth promoting traits.</title>
        <authorList>
            <person name="Tao X.-Y."/>
            <person name="Taylor C.G."/>
        </authorList>
    </citation>
    <scope>NUCLEOTIDE SEQUENCE [LARGE SCALE GENOMIC DNA]</scope>
    <source>
        <strain evidence="2 3">37A10</strain>
    </source>
</reference>